<keyword evidence="1" id="KW-0812">Transmembrane</keyword>
<organism evidence="2 3">
    <name type="scientific">Cadophora malorum</name>
    <dbReference type="NCBI Taxonomy" id="108018"/>
    <lineage>
        <taxon>Eukaryota</taxon>
        <taxon>Fungi</taxon>
        <taxon>Dikarya</taxon>
        <taxon>Ascomycota</taxon>
        <taxon>Pezizomycotina</taxon>
        <taxon>Leotiomycetes</taxon>
        <taxon>Helotiales</taxon>
        <taxon>Ploettnerulaceae</taxon>
        <taxon>Cadophora</taxon>
    </lineage>
</organism>
<keyword evidence="1" id="KW-0472">Membrane</keyword>
<dbReference type="AlphaFoldDB" id="A0A8H7T7M4"/>
<gene>
    <name evidence="2" type="ORF">IFR04_010544</name>
</gene>
<dbReference type="EMBL" id="JAFJYH010000190">
    <property type="protein sequence ID" value="KAG4416325.1"/>
    <property type="molecule type" value="Genomic_DNA"/>
</dbReference>
<feature type="transmembrane region" description="Helical" evidence="1">
    <location>
        <begin position="12"/>
        <end position="32"/>
    </location>
</feature>
<reference evidence="2" key="1">
    <citation type="submission" date="2021-02" db="EMBL/GenBank/DDBJ databases">
        <title>Genome sequence Cadophora malorum strain M34.</title>
        <authorList>
            <person name="Stefanovic E."/>
            <person name="Vu D."/>
            <person name="Scully C."/>
            <person name="Dijksterhuis J."/>
            <person name="Roader J."/>
            <person name="Houbraken J."/>
        </authorList>
    </citation>
    <scope>NUCLEOTIDE SEQUENCE</scope>
    <source>
        <strain evidence="2">M34</strain>
    </source>
</reference>
<evidence type="ECO:0000313" key="2">
    <source>
        <dbReference type="EMBL" id="KAG4416325.1"/>
    </source>
</evidence>
<proteinExistence type="predicted"/>
<dbReference type="Proteomes" id="UP000664132">
    <property type="component" value="Unassembled WGS sequence"/>
</dbReference>
<evidence type="ECO:0000313" key="3">
    <source>
        <dbReference type="Proteomes" id="UP000664132"/>
    </source>
</evidence>
<protein>
    <submittedName>
        <fullName evidence="2">Uncharacterized protein</fullName>
    </submittedName>
</protein>
<keyword evidence="1" id="KW-1133">Transmembrane helix</keyword>
<dbReference type="OrthoDB" id="3557686at2759"/>
<keyword evidence="3" id="KW-1185">Reference proteome</keyword>
<accession>A0A8H7T7M4</accession>
<evidence type="ECO:0000256" key="1">
    <source>
        <dbReference type="SAM" id="Phobius"/>
    </source>
</evidence>
<comment type="caution">
    <text evidence="2">The sequence shown here is derived from an EMBL/GenBank/DDBJ whole genome shotgun (WGS) entry which is preliminary data.</text>
</comment>
<sequence length="183" mass="20876">MGTQLSANSPVLISLVVLLILIICIICGMWFYRLYNTRGFHLTDFERLSKEARSLSQETSFIRKDIESDDSSAPSLKVSNMEYITSAEELDCGIRIALSAWEDIMQPDEGDALDEEGGVGGSRIDRKGERMLRQRRRSHGRYVIGLMREKAMEGVERRKELSRGLQAMHLDVLSRVVLIRERL</sequence>
<name>A0A8H7T7M4_9HELO</name>